<dbReference type="InterPro" id="IPR029467">
    <property type="entry name" value="Cyt_c7-like"/>
</dbReference>
<dbReference type="AlphaFoldDB" id="A0A3B1DUT7"/>
<keyword evidence="1" id="KW-0479">Metal-binding</keyword>
<evidence type="ECO:0000256" key="1">
    <source>
        <dbReference type="ARBA" id="ARBA00022723"/>
    </source>
</evidence>
<accession>A0A3B1DUT7</accession>
<dbReference type="InterPro" id="IPR051829">
    <property type="entry name" value="Multiheme_Cytochr_ET"/>
</dbReference>
<dbReference type="GO" id="GO:0020037">
    <property type="term" value="F:heme binding"/>
    <property type="evidence" value="ECO:0007669"/>
    <property type="project" value="InterPro"/>
</dbReference>
<evidence type="ECO:0000256" key="2">
    <source>
        <dbReference type="ARBA" id="ARBA00022729"/>
    </source>
</evidence>
<dbReference type="PROSITE" id="PS51007">
    <property type="entry name" value="CYTC"/>
    <property type="match status" value="1"/>
</dbReference>
<sequence>MSNKYILSLFILLSGIFILSASALADGGKKIENTCVTCHSKLSGSSFVGIKSHDWKGSIHQKHDVTCDKCHGGNPAAIDKNKAHKGVLGSTRPQSRVYYKNIPSTCGKCHGAEFYKFTQSYHFKKLEATGKGPNCVTCHGSMVTNVLNPDDIANVCVRCHNKRIGIFPYIPQKAKAVLLLLRESKALLTADKKLYKPESGSANAAYLQKAQSSLYSAKLEWHKFDLDAIVRYLQEMDNSLKKLTRNGSRP</sequence>
<name>A0A3B1DUT7_9ZZZZ</name>
<dbReference type="Pfam" id="PF14522">
    <property type="entry name" value="Cytochrome_C7"/>
    <property type="match status" value="1"/>
</dbReference>
<dbReference type="GO" id="GO:0009055">
    <property type="term" value="F:electron transfer activity"/>
    <property type="evidence" value="ECO:0007669"/>
    <property type="project" value="InterPro"/>
</dbReference>
<protein>
    <recommendedName>
        <fullName evidence="4">Cytochrome c domain-containing protein</fullName>
    </recommendedName>
</protein>
<dbReference type="SUPFAM" id="SSF48695">
    <property type="entry name" value="Multiheme cytochromes"/>
    <property type="match status" value="1"/>
</dbReference>
<dbReference type="PANTHER" id="PTHR35038:SF6">
    <property type="entry name" value="SURFACE LOCALIZED DECAHEME CYTOCHROME C LIPOPROTEIN"/>
    <property type="match status" value="1"/>
</dbReference>
<dbReference type="PANTHER" id="PTHR35038">
    <property type="entry name" value="DISSIMILATORY SULFITE REDUCTASE SIRA"/>
    <property type="match status" value="1"/>
</dbReference>
<gene>
    <name evidence="5" type="ORF">MNBD_NITROSPIRAE03-136</name>
</gene>
<reference evidence="5" key="1">
    <citation type="submission" date="2018-06" db="EMBL/GenBank/DDBJ databases">
        <authorList>
            <person name="Zhirakovskaya E."/>
        </authorList>
    </citation>
    <scope>NUCLEOTIDE SEQUENCE</scope>
</reference>
<dbReference type="InterPro" id="IPR036280">
    <property type="entry name" value="Multihaem_cyt_sf"/>
</dbReference>
<evidence type="ECO:0000313" key="5">
    <source>
        <dbReference type="EMBL" id="VAX32387.1"/>
    </source>
</evidence>
<dbReference type="GO" id="GO:0016491">
    <property type="term" value="F:oxidoreductase activity"/>
    <property type="evidence" value="ECO:0007669"/>
    <property type="project" value="TreeGrafter"/>
</dbReference>
<evidence type="ECO:0000259" key="4">
    <source>
        <dbReference type="PROSITE" id="PS51007"/>
    </source>
</evidence>
<evidence type="ECO:0000256" key="3">
    <source>
        <dbReference type="ARBA" id="ARBA00023004"/>
    </source>
</evidence>
<dbReference type="EMBL" id="UOGI01000138">
    <property type="protein sequence ID" value="VAX32387.1"/>
    <property type="molecule type" value="Genomic_DNA"/>
</dbReference>
<feature type="domain" description="Cytochrome c" evidence="4">
    <location>
        <begin position="89"/>
        <end position="211"/>
    </location>
</feature>
<keyword evidence="3" id="KW-0408">Iron</keyword>
<dbReference type="Gene3D" id="3.90.10.10">
    <property type="entry name" value="Cytochrome C3"/>
    <property type="match status" value="1"/>
</dbReference>
<dbReference type="InterPro" id="IPR009056">
    <property type="entry name" value="Cyt_c-like_dom"/>
</dbReference>
<organism evidence="5">
    <name type="scientific">hydrothermal vent metagenome</name>
    <dbReference type="NCBI Taxonomy" id="652676"/>
    <lineage>
        <taxon>unclassified sequences</taxon>
        <taxon>metagenomes</taxon>
        <taxon>ecological metagenomes</taxon>
    </lineage>
</organism>
<proteinExistence type="predicted"/>
<keyword evidence="2" id="KW-0732">Signal</keyword>
<dbReference type="GO" id="GO:0046872">
    <property type="term" value="F:metal ion binding"/>
    <property type="evidence" value="ECO:0007669"/>
    <property type="project" value="UniProtKB-KW"/>
</dbReference>